<dbReference type="InterPro" id="IPR051556">
    <property type="entry name" value="N-term/lysine_N-AcTrnsfr"/>
</dbReference>
<feature type="compositionally biased region" description="Polar residues" evidence="3">
    <location>
        <begin position="83"/>
        <end position="92"/>
    </location>
</feature>
<dbReference type="SUPFAM" id="SSF55729">
    <property type="entry name" value="Acyl-CoA N-acyltransferases (Nat)"/>
    <property type="match status" value="1"/>
</dbReference>
<reference evidence="5 6" key="1">
    <citation type="submission" date="2015-01" db="EMBL/GenBank/DDBJ databases">
        <title>The Genome Sequence of Exophiala spinifera CBS89968.</title>
        <authorList>
            <consortium name="The Broad Institute Genomics Platform"/>
            <person name="Cuomo C."/>
            <person name="de Hoog S."/>
            <person name="Gorbushina A."/>
            <person name="Stielow B."/>
            <person name="Teixiera M."/>
            <person name="Abouelleil A."/>
            <person name="Chapman S.B."/>
            <person name="Priest M."/>
            <person name="Young S.K."/>
            <person name="Wortman J."/>
            <person name="Nusbaum C."/>
            <person name="Birren B."/>
        </authorList>
    </citation>
    <scope>NUCLEOTIDE SEQUENCE [LARGE SCALE GENOMIC DNA]</scope>
    <source>
        <strain evidence="5 6">CBS 89968</strain>
    </source>
</reference>
<feature type="compositionally biased region" description="Polar residues" evidence="3">
    <location>
        <begin position="1"/>
        <end position="20"/>
    </location>
</feature>
<dbReference type="PANTHER" id="PTHR42919">
    <property type="entry name" value="N-ALPHA-ACETYLTRANSFERASE"/>
    <property type="match status" value="1"/>
</dbReference>
<keyword evidence="1" id="KW-0808">Transferase</keyword>
<dbReference type="HOGENOM" id="CLU_969767_0_0_1"/>
<evidence type="ECO:0000313" key="5">
    <source>
        <dbReference type="EMBL" id="KIW20560.1"/>
    </source>
</evidence>
<dbReference type="PROSITE" id="PS51186">
    <property type="entry name" value="GNAT"/>
    <property type="match status" value="1"/>
</dbReference>
<gene>
    <name evidence="5" type="ORF">PV08_01135</name>
</gene>
<dbReference type="InterPro" id="IPR000182">
    <property type="entry name" value="GNAT_dom"/>
</dbReference>
<proteinExistence type="predicted"/>
<evidence type="ECO:0000313" key="6">
    <source>
        <dbReference type="Proteomes" id="UP000053328"/>
    </source>
</evidence>
<dbReference type="InterPro" id="IPR016181">
    <property type="entry name" value="Acyl_CoA_acyltransferase"/>
</dbReference>
<keyword evidence="2" id="KW-0012">Acyltransferase</keyword>
<evidence type="ECO:0000259" key="4">
    <source>
        <dbReference type="PROSITE" id="PS51186"/>
    </source>
</evidence>
<dbReference type="AlphaFoldDB" id="A0A0D2BPY5"/>
<dbReference type="Gene3D" id="3.40.630.30">
    <property type="match status" value="1"/>
</dbReference>
<protein>
    <recommendedName>
        <fullName evidence="4">N-acetyltransferase domain-containing protein</fullName>
    </recommendedName>
</protein>
<organism evidence="5 6">
    <name type="scientific">Exophiala spinifera</name>
    <dbReference type="NCBI Taxonomy" id="91928"/>
    <lineage>
        <taxon>Eukaryota</taxon>
        <taxon>Fungi</taxon>
        <taxon>Dikarya</taxon>
        <taxon>Ascomycota</taxon>
        <taxon>Pezizomycotina</taxon>
        <taxon>Eurotiomycetes</taxon>
        <taxon>Chaetothyriomycetidae</taxon>
        <taxon>Chaetothyriales</taxon>
        <taxon>Herpotrichiellaceae</taxon>
        <taxon>Exophiala</taxon>
    </lineage>
</organism>
<feature type="region of interest" description="Disordered" evidence="3">
    <location>
        <begin position="1"/>
        <end position="26"/>
    </location>
</feature>
<dbReference type="GO" id="GO:0016747">
    <property type="term" value="F:acyltransferase activity, transferring groups other than amino-acyl groups"/>
    <property type="evidence" value="ECO:0007669"/>
    <property type="project" value="InterPro"/>
</dbReference>
<dbReference type="RefSeq" id="XP_016240776.1">
    <property type="nucleotide sequence ID" value="XM_016375500.1"/>
</dbReference>
<dbReference type="GO" id="GO:0007064">
    <property type="term" value="P:mitotic sister chromatid cohesion"/>
    <property type="evidence" value="ECO:0007669"/>
    <property type="project" value="TreeGrafter"/>
</dbReference>
<dbReference type="Proteomes" id="UP000053328">
    <property type="component" value="Unassembled WGS sequence"/>
</dbReference>
<dbReference type="OrthoDB" id="47374at2759"/>
<dbReference type="VEuPathDB" id="FungiDB:PV08_01135"/>
<evidence type="ECO:0000256" key="2">
    <source>
        <dbReference type="ARBA" id="ARBA00023315"/>
    </source>
</evidence>
<evidence type="ECO:0000256" key="1">
    <source>
        <dbReference type="ARBA" id="ARBA00022679"/>
    </source>
</evidence>
<dbReference type="EMBL" id="KN847492">
    <property type="protein sequence ID" value="KIW20560.1"/>
    <property type="molecule type" value="Genomic_DNA"/>
</dbReference>
<keyword evidence="6" id="KW-1185">Reference proteome</keyword>
<dbReference type="PANTHER" id="PTHR42919:SF8">
    <property type="entry name" value="N-ALPHA-ACETYLTRANSFERASE 50"/>
    <property type="match status" value="1"/>
</dbReference>
<evidence type="ECO:0000256" key="3">
    <source>
        <dbReference type="SAM" id="MobiDB-lite"/>
    </source>
</evidence>
<dbReference type="GeneID" id="27328218"/>
<sequence length="285" mass="31218">MPQATLLSYFSKPPSTSAVANSGRGANGHLRLEEASDDSLTKTQNQPNGSRIVSSLIEQSSARCTPKPSSPEPATVDAKEDNVNGTSSNSVTDAFLGNTEGFSDAEKFAQIVVVTHRPEAVITPVQQSHLPAIQRLTSTTLPVHYNHSFFTSTLTDPVAAQLSRAVLYHSEPVGWIRCRLESCSPTSNTELSKTALSQIYIQALALLAPYRNLGLATYLLDAVLSSPIATGPETVCIYAHVWERNEDALDWYAKRGFKRVMLVDMYYRKLRPGGAWIVRRELGRP</sequence>
<dbReference type="GO" id="GO:0031415">
    <property type="term" value="C:NatA complex"/>
    <property type="evidence" value="ECO:0007669"/>
    <property type="project" value="TreeGrafter"/>
</dbReference>
<accession>A0A0D2BPY5</accession>
<dbReference type="STRING" id="91928.A0A0D2BPY5"/>
<dbReference type="Pfam" id="PF00583">
    <property type="entry name" value="Acetyltransf_1"/>
    <property type="match status" value="1"/>
</dbReference>
<feature type="region of interest" description="Disordered" evidence="3">
    <location>
        <begin position="61"/>
        <end position="92"/>
    </location>
</feature>
<feature type="domain" description="N-acetyltransferase" evidence="4">
    <location>
        <begin position="120"/>
        <end position="283"/>
    </location>
</feature>
<name>A0A0D2BPY5_9EURO</name>